<feature type="region of interest" description="Disordered" evidence="1">
    <location>
        <begin position="564"/>
        <end position="607"/>
    </location>
</feature>
<gene>
    <name evidence="3" type="ORF">CRT60_26850</name>
</gene>
<comment type="caution">
    <text evidence="3">The sequence shown here is derived from an EMBL/GenBank/DDBJ whole genome shotgun (WGS) entry which is preliminary data.</text>
</comment>
<accession>A0A2B8B6C5</accession>
<dbReference type="Pfam" id="PF02120">
    <property type="entry name" value="Flg_hook"/>
    <property type="match status" value="1"/>
</dbReference>
<keyword evidence="4" id="KW-1185">Reference proteome</keyword>
<dbReference type="Proteomes" id="UP000225379">
    <property type="component" value="Unassembled WGS sequence"/>
</dbReference>
<feature type="compositionally biased region" description="Low complexity" evidence="1">
    <location>
        <begin position="172"/>
        <end position="191"/>
    </location>
</feature>
<feature type="compositionally biased region" description="Basic and acidic residues" evidence="1">
    <location>
        <begin position="120"/>
        <end position="157"/>
    </location>
</feature>
<dbReference type="CDD" id="cd17470">
    <property type="entry name" value="T3SS_Flik_C"/>
    <property type="match status" value="1"/>
</dbReference>
<keyword evidence="3" id="KW-0282">Flagellum</keyword>
<dbReference type="RefSeq" id="WP_098739569.1">
    <property type="nucleotide sequence ID" value="NZ_PDKW01000043.1"/>
</dbReference>
<feature type="domain" description="Flagellar hook-length control protein-like C-terminal" evidence="2">
    <location>
        <begin position="491"/>
        <end position="571"/>
    </location>
</feature>
<organism evidence="3 4">
    <name type="scientific">Azospirillum palustre</name>
    <dbReference type="NCBI Taxonomy" id="2044885"/>
    <lineage>
        <taxon>Bacteria</taxon>
        <taxon>Pseudomonadati</taxon>
        <taxon>Pseudomonadota</taxon>
        <taxon>Alphaproteobacteria</taxon>
        <taxon>Rhodospirillales</taxon>
        <taxon>Azospirillaceae</taxon>
        <taxon>Azospirillum</taxon>
    </lineage>
</organism>
<dbReference type="AlphaFoldDB" id="A0A2B8B6C5"/>
<feature type="compositionally biased region" description="Low complexity" evidence="1">
    <location>
        <begin position="272"/>
        <end position="333"/>
    </location>
</feature>
<feature type="compositionally biased region" description="Low complexity" evidence="1">
    <location>
        <begin position="110"/>
        <end position="119"/>
    </location>
</feature>
<feature type="region of interest" description="Disordered" evidence="1">
    <location>
        <begin position="12"/>
        <end position="405"/>
    </location>
</feature>
<feature type="compositionally biased region" description="Gly residues" evidence="1">
    <location>
        <begin position="584"/>
        <end position="598"/>
    </location>
</feature>
<feature type="compositionally biased region" description="Low complexity" evidence="1">
    <location>
        <begin position="386"/>
        <end position="396"/>
    </location>
</feature>
<dbReference type="InterPro" id="IPR021136">
    <property type="entry name" value="Flagellar_hook_control-like_C"/>
</dbReference>
<dbReference type="Gene3D" id="3.30.750.140">
    <property type="match status" value="1"/>
</dbReference>
<proteinExistence type="predicted"/>
<dbReference type="OrthoDB" id="7203912at2"/>
<dbReference type="EMBL" id="PDKW01000043">
    <property type="protein sequence ID" value="PGH53501.1"/>
    <property type="molecule type" value="Genomic_DNA"/>
</dbReference>
<sequence length="622" mass="62460">MEVQSNKIAASLFDGLSQSQQTQGTGTKNDLFSKMMDRMLTDAAARKREQADAAARDSAKDAAKEAAKDAAKDARDARAAEAQRRQPVRAEPKPDLTRDRTAETRRQQDAADATRAAAKAGKDDDPKVQARQEDQRPAKAEKPAKDQSRTDKAKGSPDKANANKADADKTDAATAAGSADAEDTAATGDSAPADATAQGETMADAGGGDTSDDSAEGQATAQPTDQPLPPVAQPTVQQPIPQASDLILAGLMPAGQRKAPDSTDDAAGGGDAPATGVAGPVDPAAQRAAQLAQAQAAATGATAAGQAGADATAKAGKAAGDGDAAQTTDAAQAEPGAQPDAEALPTDDAALPDRFADLLAAAKAKAGDARQSGKHAGTEGGSRNDAQPQAPTAMQQPTPPKAPAMPLAEAVTAAATGTAAKALEGIGGAEGTAGTGASTASPHTHPALAAMEGIHAGIPGLDQPQAATATLRPSRGAGMPMGVQDQIAVHIKKSVTDEVDQFTINLHPAELGRIDIKLDIGADGRVNAMVAVEKAQTLELLQRDSRGLERALQDAGLQTDANSLNFSLRGEGNPFAGDGRGDGKGTGSGKRGRGFGGGGDDDGSDAAVYTATLGDGRVDIRA</sequence>
<evidence type="ECO:0000313" key="3">
    <source>
        <dbReference type="EMBL" id="PGH53501.1"/>
    </source>
</evidence>
<protein>
    <submittedName>
        <fullName evidence="3">Flagellar hook-length control protein</fullName>
    </submittedName>
</protein>
<keyword evidence="3" id="KW-0966">Cell projection</keyword>
<name>A0A2B8B6C5_9PROT</name>
<reference evidence="4" key="1">
    <citation type="submission" date="2017-10" db="EMBL/GenBank/DDBJ databases">
        <authorList>
            <person name="Kravchenko I.K."/>
            <person name="Grouzdev D.S."/>
        </authorList>
    </citation>
    <scope>NUCLEOTIDE SEQUENCE [LARGE SCALE GENOMIC DNA]</scope>
    <source>
        <strain evidence="4">B2</strain>
    </source>
</reference>
<evidence type="ECO:0000313" key="4">
    <source>
        <dbReference type="Proteomes" id="UP000225379"/>
    </source>
</evidence>
<evidence type="ECO:0000256" key="1">
    <source>
        <dbReference type="SAM" id="MobiDB-lite"/>
    </source>
</evidence>
<feature type="compositionally biased region" description="Low complexity" evidence="1">
    <location>
        <begin position="17"/>
        <end position="27"/>
    </location>
</feature>
<evidence type="ECO:0000259" key="2">
    <source>
        <dbReference type="Pfam" id="PF02120"/>
    </source>
</evidence>
<dbReference type="InterPro" id="IPR038610">
    <property type="entry name" value="FliK-like_C_sf"/>
</dbReference>
<keyword evidence="3" id="KW-0969">Cilium</keyword>
<feature type="compositionally biased region" description="Basic and acidic residues" evidence="1">
    <location>
        <begin position="35"/>
        <end position="109"/>
    </location>
</feature>